<evidence type="ECO:0000256" key="11">
    <source>
        <dbReference type="PIRNR" id="PIRNR005096"/>
    </source>
</evidence>
<dbReference type="GO" id="GO:0005737">
    <property type="term" value="C:cytoplasm"/>
    <property type="evidence" value="ECO:0007669"/>
    <property type="project" value="UniProtKB-SubCell"/>
</dbReference>
<name>A0A9J6ZRA6_9BACT</name>
<dbReference type="PANTHER" id="PTHR10091:SF0">
    <property type="entry name" value="GALACTOSE MUTAROTASE"/>
    <property type="match status" value="1"/>
</dbReference>
<feature type="active site" description="Proton donor" evidence="12">
    <location>
        <position position="209"/>
    </location>
</feature>
<accession>A0A9J6ZRA6</accession>
<dbReference type="KEGG" id="alkq:M9189_01950"/>
<evidence type="ECO:0000256" key="4">
    <source>
        <dbReference type="ARBA" id="ARBA00006206"/>
    </source>
</evidence>
<dbReference type="Pfam" id="PF01263">
    <property type="entry name" value="Aldose_epim"/>
    <property type="match status" value="1"/>
</dbReference>
<reference evidence="16" key="2">
    <citation type="submission" date="2022-06" db="EMBL/GenBank/DDBJ databases">
        <title>Xiashengella guii gen. nov. sp. nov., a bacterium isolated form anaerobic digestion tank.</title>
        <authorList>
            <person name="Huang H."/>
        </authorList>
    </citation>
    <scope>NUCLEOTIDE SEQUENCE</scope>
    <source>
        <strain evidence="16">Ai-910</strain>
    </source>
</reference>
<comment type="subcellular location">
    <subcellularLocation>
        <location evidence="2">Cytoplasm</location>
    </subcellularLocation>
</comment>
<keyword evidence="7" id="KW-0597">Phosphoprotein</keyword>
<gene>
    <name evidence="16" type="ORF">M9189_01950</name>
</gene>
<comment type="similarity">
    <text evidence="4 11">Belongs to the aldose epimerase family.</text>
</comment>
<dbReference type="GO" id="GO:0033499">
    <property type="term" value="P:galactose catabolic process via UDP-galactose, Leloir pathway"/>
    <property type="evidence" value="ECO:0007669"/>
    <property type="project" value="TreeGrafter"/>
</dbReference>
<keyword evidence="10 11" id="KW-0119">Carbohydrate metabolism</keyword>
<keyword evidence="9 11" id="KW-0413">Isomerase</keyword>
<dbReference type="PROSITE" id="PS51257">
    <property type="entry name" value="PROKAR_LIPOPROTEIN"/>
    <property type="match status" value="1"/>
</dbReference>
<dbReference type="InterPro" id="IPR015443">
    <property type="entry name" value="Aldose_1-epimerase"/>
</dbReference>
<evidence type="ECO:0000256" key="10">
    <source>
        <dbReference type="ARBA" id="ARBA00023277"/>
    </source>
</evidence>
<dbReference type="InterPro" id="IPR011013">
    <property type="entry name" value="Gal_mutarotase_sf_dom"/>
</dbReference>
<dbReference type="PANTHER" id="PTHR10091">
    <property type="entry name" value="ALDOSE-1-EPIMERASE"/>
    <property type="match status" value="1"/>
</dbReference>
<evidence type="ECO:0000256" key="2">
    <source>
        <dbReference type="ARBA" id="ARBA00004496"/>
    </source>
</evidence>
<dbReference type="InterPro" id="IPR008183">
    <property type="entry name" value="Aldose_1/G6P_1-epimerase"/>
</dbReference>
<proteinExistence type="inferred from homology"/>
<evidence type="ECO:0000256" key="13">
    <source>
        <dbReference type="PIRSR" id="PIRSR005096-2"/>
    </source>
</evidence>
<evidence type="ECO:0000256" key="5">
    <source>
        <dbReference type="ARBA" id="ARBA00011245"/>
    </source>
</evidence>
<feature type="chain" id="PRO_5039950385" description="Aldose 1-epimerase" evidence="15">
    <location>
        <begin position="23"/>
        <end position="371"/>
    </location>
</feature>
<reference evidence="16" key="1">
    <citation type="submission" date="2022-05" db="EMBL/GenBank/DDBJ databases">
        <authorList>
            <person name="Sun X."/>
        </authorList>
    </citation>
    <scope>NUCLEOTIDE SEQUENCE</scope>
    <source>
        <strain evidence="16">Ai-910</strain>
    </source>
</reference>
<comment type="subunit">
    <text evidence="5">Monomer.</text>
</comment>
<evidence type="ECO:0000256" key="3">
    <source>
        <dbReference type="ARBA" id="ARBA00005028"/>
    </source>
</evidence>
<evidence type="ECO:0000313" key="16">
    <source>
        <dbReference type="EMBL" id="URW80123.1"/>
    </source>
</evidence>
<dbReference type="AlphaFoldDB" id="A0A9J6ZRA6"/>
<dbReference type="RefSeq" id="WP_250724241.1">
    <property type="nucleotide sequence ID" value="NZ_CP098400.1"/>
</dbReference>
<dbReference type="SUPFAM" id="SSF74650">
    <property type="entry name" value="Galactose mutarotase-like"/>
    <property type="match status" value="1"/>
</dbReference>
<dbReference type="GO" id="GO:0006006">
    <property type="term" value="P:glucose metabolic process"/>
    <property type="evidence" value="ECO:0007669"/>
    <property type="project" value="TreeGrafter"/>
</dbReference>
<dbReference type="NCBIfam" id="NF008277">
    <property type="entry name" value="PRK11055.1"/>
    <property type="match status" value="1"/>
</dbReference>
<dbReference type="FunFam" id="2.70.98.10:FF:000003">
    <property type="entry name" value="Aldose 1-epimerase"/>
    <property type="match status" value="1"/>
</dbReference>
<keyword evidence="15" id="KW-0732">Signal</keyword>
<comment type="pathway">
    <text evidence="3 11">Carbohydrate metabolism; hexose metabolism.</text>
</comment>
<evidence type="ECO:0000256" key="12">
    <source>
        <dbReference type="PIRSR" id="PIRSR005096-1"/>
    </source>
</evidence>
<dbReference type="EC" id="5.1.3.3" evidence="11"/>
<evidence type="ECO:0000256" key="6">
    <source>
        <dbReference type="ARBA" id="ARBA00022490"/>
    </source>
</evidence>
<evidence type="ECO:0000313" key="17">
    <source>
        <dbReference type="Proteomes" id="UP001056426"/>
    </source>
</evidence>
<evidence type="ECO:0000256" key="14">
    <source>
        <dbReference type="PIRSR" id="PIRSR005096-3"/>
    </source>
</evidence>
<dbReference type="GO" id="GO:0004034">
    <property type="term" value="F:aldose 1-epimerase activity"/>
    <property type="evidence" value="ECO:0007669"/>
    <property type="project" value="UniProtKB-EC"/>
</dbReference>
<dbReference type="PIRSF" id="PIRSF005096">
    <property type="entry name" value="GALM"/>
    <property type="match status" value="1"/>
</dbReference>
<dbReference type="GO" id="GO:0030246">
    <property type="term" value="F:carbohydrate binding"/>
    <property type="evidence" value="ECO:0007669"/>
    <property type="project" value="InterPro"/>
</dbReference>
<dbReference type="Gene3D" id="2.70.98.10">
    <property type="match status" value="1"/>
</dbReference>
<dbReference type="EMBL" id="CP098400">
    <property type="protein sequence ID" value="URW80123.1"/>
    <property type="molecule type" value="Genomic_DNA"/>
</dbReference>
<comment type="cofactor">
    <cofactor evidence="1">
        <name>Ca(2+)</name>
        <dbReference type="ChEBI" id="CHEBI:29108"/>
    </cofactor>
</comment>
<evidence type="ECO:0000256" key="8">
    <source>
        <dbReference type="ARBA" id="ARBA00022837"/>
    </source>
</evidence>
<evidence type="ECO:0000256" key="15">
    <source>
        <dbReference type="SAM" id="SignalP"/>
    </source>
</evidence>
<feature type="active site" description="Proton acceptor" evidence="12">
    <location>
        <position position="336"/>
    </location>
</feature>
<dbReference type="Proteomes" id="UP001056426">
    <property type="component" value="Chromosome"/>
</dbReference>
<dbReference type="InterPro" id="IPR014718">
    <property type="entry name" value="GH-type_carb-bd"/>
</dbReference>
<evidence type="ECO:0000256" key="9">
    <source>
        <dbReference type="ARBA" id="ARBA00023235"/>
    </source>
</evidence>
<keyword evidence="17" id="KW-1185">Reference proteome</keyword>
<feature type="binding site" evidence="13">
    <location>
        <position position="273"/>
    </location>
    <ligand>
        <name>beta-D-galactose</name>
        <dbReference type="ChEBI" id="CHEBI:27667"/>
    </ligand>
</feature>
<sequence>MKKKSLLTFAAAAILFAGLAVSCNNTPKEPEGIVKESFGTLSTGEAIDIYTLTSTTGIKVKIMTYGATIVSLEVPGKDGLLTDVTLGFDNLADYEQNRVFFGATIGRFGNRIAQGQFTLDSVTYNLATNDGSNHLHGGVKGFDRVVWNAEAINDSAFQALKLTYLSADGEEGYPGNLEVTVTYTLKGDELSIDYEATTDKATPVNLTNHSFYNLAGEGTILDHELYINAPAYTPVDMTLIPTGELVPVEGTPFDFNVATTVGARIEEVRGGYDHNYVLAEGEGMKLAAKLKDPKSGRWMEIYTTEPGIQFYSGNFLNGRQKRGERVYHQHTGLCLETQHFPDSPNKPEFPSTILRPGEKYQSTTVMKFGLE</sequence>
<evidence type="ECO:0000256" key="7">
    <source>
        <dbReference type="ARBA" id="ARBA00022553"/>
    </source>
</evidence>
<keyword evidence="6" id="KW-0963">Cytoplasm</keyword>
<dbReference type="InterPro" id="IPR047215">
    <property type="entry name" value="Galactose_mutarotase-like"/>
</dbReference>
<evidence type="ECO:0000256" key="1">
    <source>
        <dbReference type="ARBA" id="ARBA00001913"/>
    </source>
</evidence>
<keyword evidence="8" id="KW-0106">Calcium</keyword>
<protein>
    <recommendedName>
        <fullName evidence="11">Aldose 1-epimerase</fullName>
        <ecNumber evidence="11">5.1.3.3</ecNumber>
    </recommendedName>
</protein>
<organism evidence="16 17">
    <name type="scientific">Xiashengella succiniciproducens</name>
    <dbReference type="NCBI Taxonomy" id="2949635"/>
    <lineage>
        <taxon>Bacteria</taxon>
        <taxon>Pseudomonadati</taxon>
        <taxon>Bacteroidota</taxon>
        <taxon>Bacteroidia</taxon>
        <taxon>Marinilabiliales</taxon>
        <taxon>Marinilabiliaceae</taxon>
        <taxon>Xiashengella</taxon>
    </lineage>
</organism>
<dbReference type="CDD" id="cd09019">
    <property type="entry name" value="galactose_mutarotase_like"/>
    <property type="match status" value="1"/>
</dbReference>
<feature type="signal peptide" evidence="15">
    <location>
        <begin position="1"/>
        <end position="22"/>
    </location>
</feature>
<feature type="binding site" evidence="14">
    <location>
        <begin position="110"/>
        <end position="111"/>
    </location>
    <ligand>
        <name>beta-D-galactose</name>
        <dbReference type="ChEBI" id="CHEBI:27667"/>
    </ligand>
</feature>
<comment type="catalytic activity">
    <reaction evidence="11">
        <text>alpha-D-glucose = beta-D-glucose</text>
        <dbReference type="Rhea" id="RHEA:10264"/>
        <dbReference type="ChEBI" id="CHEBI:15903"/>
        <dbReference type="ChEBI" id="CHEBI:17925"/>
        <dbReference type="EC" id="5.1.3.3"/>
    </reaction>
</comment>